<dbReference type="EMBL" id="JAUSVX010000005">
    <property type="protein sequence ID" value="MDQ0470334.1"/>
    <property type="molecule type" value="Genomic_DNA"/>
</dbReference>
<gene>
    <name evidence="1" type="ORF">QO011_003350</name>
</gene>
<reference evidence="1 2" key="1">
    <citation type="submission" date="2023-07" db="EMBL/GenBank/DDBJ databases">
        <title>Genomic Encyclopedia of Type Strains, Phase IV (KMG-IV): sequencing the most valuable type-strain genomes for metagenomic binning, comparative biology and taxonomic classification.</title>
        <authorList>
            <person name="Goeker M."/>
        </authorList>
    </citation>
    <scope>NUCLEOTIDE SEQUENCE [LARGE SCALE GENOMIC DNA]</scope>
    <source>
        <strain evidence="1 2">DSM 19619</strain>
    </source>
</reference>
<dbReference type="PANTHER" id="PTHR40267:SF1">
    <property type="entry name" value="BLR3294 PROTEIN"/>
    <property type="match status" value="1"/>
</dbReference>
<comment type="caution">
    <text evidence="1">The sequence shown here is derived from an EMBL/GenBank/DDBJ whole genome shotgun (WGS) entry which is preliminary data.</text>
</comment>
<name>A0ABU0J7T4_9HYPH</name>
<proteinExistence type="predicted"/>
<dbReference type="RefSeq" id="WP_307274157.1">
    <property type="nucleotide sequence ID" value="NZ_JAUSVX010000005.1"/>
</dbReference>
<evidence type="ECO:0000313" key="1">
    <source>
        <dbReference type="EMBL" id="MDQ0470334.1"/>
    </source>
</evidence>
<protein>
    <submittedName>
        <fullName evidence="1">Maleate isomerase</fullName>
        <ecNumber evidence="1">5.2.1.1</ecNumber>
    </submittedName>
</protein>
<accession>A0ABU0J7T4</accession>
<dbReference type="PIRSF" id="PIRSF015736">
    <property type="entry name" value="MI"/>
    <property type="match status" value="1"/>
</dbReference>
<dbReference type="Pfam" id="PF17645">
    <property type="entry name" value="Amdase"/>
    <property type="match status" value="1"/>
</dbReference>
<organism evidence="1 2">
    <name type="scientific">Labrys wisconsinensis</name>
    <dbReference type="NCBI Taxonomy" id="425677"/>
    <lineage>
        <taxon>Bacteria</taxon>
        <taxon>Pseudomonadati</taxon>
        <taxon>Pseudomonadota</taxon>
        <taxon>Alphaproteobacteria</taxon>
        <taxon>Hyphomicrobiales</taxon>
        <taxon>Xanthobacteraceae</taxon>
        <taxon>Labrys</taxon>
    </lineage>
</organism>
<dbReference type="Gene3D" id="3.40.50.12500">
    <property type="match status" value="1"/>
</dbReference>
<dbReference type="GO" id="GO:0050076">
    <property type="term" value="F:maleate isomerase activity"/>
    <property type="evidence" value="ECO:0007669"/>
    <property type="project" value="UniProtKB-EC"/>
</dbReference>
<dbReference type="Proteomes" id="UP001242480">
    <property type="component" value="Unassembled WGS sequence"/>
</dbReference>
<dbReference type="PANTHER" id="PTHR40267">
    <property type="entry name" value="BLR3294 PROTEIN"/>
    <property type="match status" value="1"/>
</dbReference>
<sequence length="229" mass="23791">MTATRVKRLGMLAPSSNTVLEPETARLLPADGSVTAHVSRLRVVTISPEADSLGQFELGRVLAAAELLADAKVDLILWNGTAASWLGFDHDARMVAAIEAHTGIPATTAVLAINAALARIGARRIGLVTPYVEALEERIIANYRGIGIETAAAVRLDLTENTAYAAVSPQEIAAMARRVAAGPADAVLILCTNLAGASVAPDLAAELGVPVLDSVRVAVEHSLSLLGQH</sequence>
<keyword evidence="1" id="KW-0413">Isomerase</keyword>
<evidence type="ECO:0000313" key="2">
    <source>
        <dbReference type="Proteomes" id="UP001242480"/>
    </source>
</evidence>
<dbReference type="InterPro" id="IPR026286">
    <property type="entry name" value="MaiA/AMDase"/>
</dbReference>
<dbReference type="EC" id="5.2.1.1" evidence="1"/>
<keyword evidence="2" id="KW-1185">Reference proteome</keyword>
<dbReference type="InterPro" id="IPR053714">
    <property type="entry name" value="Iso_Racemase_Enz_sf"/>
</dbReference>